<comment type="caution">
    <text evidence="1">The sequence shown here is derived from an EMBL/GenBank/DDBJ whole genome shotgun (WGS) entry which is preliminary data.</text>
</comment>
<organism evidence="1 2">
    <name type="scientific">Meloidogyne enterolobii</name>
    <name type="common">Root-knot nematode worm</name>
    <name type="synonym">Meloidogyne mayaguensis</name>
    <dbReference type="NCBI Taxonomy" id="390850"/>
    <lineage>
        <taxon>Eukaryota</taxon>
        <taxon>Metazoa</taxon>
        <taxon>Ecdysozoa</taxon>
        <taxon>Nematoda</taxon>
        <taxon>Chromadorea</taxon>
        <taxon>Rhabditida</taxon>
        <taxon>Tylenchina</taxon>
        <taxon>Tylenchomorpha</taxon>
        <taxon>Tylenchoidea</taxon>
        <taxon>Meloidogynidae</taxon>
        <taxon>Meloidogyninae</taxon>
        <taxon>Meloidogyne</taxon>
    </lineage>
</organism>
<gene>
    <name evidence="1" type="ORF">MENT_LOCUS41229</name>
</gene>
<dbReference type="EMBL" id="CAJEWN010000699">
    <property type="protein sequence ID" value="CAD2188572.1"/>
    <property type="molecule type" value="Genomic_DNA"/>
</dbReference>
<sequence>MSSMNFTSDQLETKMQEKVDMVNMDKGNMGMAKMDKVIVGKAIVVDIVHLVQAIEEDMRR</sequence>
<dbReference type="Proteomes" id="UP000580250">
    <property type="component" value="Unassembled WGS sequence"/>
</dbReference>
<accession>A0A6V7WNL4</accession>
<name>A0A6V7WNL4_MELEN</name>
<protein>
    <submittedName>
        <fullName evidence="1">Uncharacterized protein</fullName>
    </submittedName>
</protein>
<reference evidence="1 2" key="1">
    <citation type="submission" date="2020-08" db="EMBL/GenBank/DDBJ databases">
        <authorList>
            <person name="Koutsovoulos G."/>
            <person name="Danchin GJ E."/>
        </authorList>
    </citation>
    <scope>NUCLEOTIDE SEQUENCE [LARGE SCALE GENOMIC DNA]</scope>
</reference>
<dbReference type="AlphaFoldDB" id="A0A6V7WNL4"/>
<evidence type="ECO:0000313" key="1">
    <source>
        <dbReference type="EMBL" id="CAD2188572.1"/>
    </source>
</evidence>
<evidence type="ECO:0000313" key="2">
    <source>
        <dbReference type="Proteomes" id="UP000580250"/>
    </source>
</evidence>
<proteinExistence type="predicted"/>